<dbReference type="SUPFAM" id="SSF56954">
    <property type="entry name" value="Outer membrane efflux proteins (OEP)"/>
    <property type="match status" value="1"/>
</dbReference>
<evidence type="ECO:0000313" key="4">
    <source>
        <dbReference type="EMBL" id="MEC5386868.1"/>
    </source>
</evidence>
<dbReference type="PANTHER" id="PTHR30203">
    <property type="entry name" value="OUTER MEMBRANE CATION EFFLUX PROTEIN"/>
    <property type="match status" value="1"/>
</dbReference>
<dbReference type="Proteomes" id="UP001331561">
    <property type="component" value="Unassembled WGS sequence"/>
</dbReference>
<dbReference type="InterPro" id="IPR010131">
    <property type="entry name" value="MdtP/NodT-like"/>
</dbReference>
<keyword evidence="2" id="KW-0732">Signal</keyword>
<evidence type="ECO:0000256" key="3">
    <source>
        <dbReference type="SAM" id="MobiDB-lite"/>
    </source>
</evidence>
<dbReference type="RefSeq" id="WP_327599825.1">
    <property type="nucleotide sequence ID" value="NZ_JAYXHS010000002.1"/>
</dbReference>
<evidence type="ECO:0000256" key="2">
    <source>
        <dbReference type="RuleBase" id="RU362097"/>
    </source>
</evidence>
<dbReference type="InterPro" id="IPR003423">
    <property type="entry name" value="OMP_efflux"/>
</dbReference>
<proteinExistence type="inferred from homology"/>
<accession>A0ABU6K4N5</accession>
<feature type="signal peptide" evidence="2">
    <location>
        <begin position="1"/>
        <end position="22"/>
    </location>
</feature>
<gene>
    <name evidence="4" type="ORF">VVD49_14130</name>
</gene>
<dbReference type="Gene3D" id="1.20.1600.10">
    <property type="entry name" value="Outer membrane efflux proteins (OEP)"/>
    <property type="match status" value="1"/>
</dbReference>
<comment type="caution">
    <text evidence="4">The sequence shown here is derived from an EMBL/GenBank/DDBJ whole genome shotgun (WGS) entry which is preliminary data.</text>
</comment>
<comment type="subcellular location">
    <subcellularLocation>
        <location evidence="2">Cell membrane</location>
        <topology evidence="2">Lipid-anchor</topology>
    </subcellularLocation>
</comment>
<dbReference type="EMBL" id="JAYXHS010000002">
    <property type="protein sequence ID" value="MEC5386868.1"/>
    <property type="molecule type" value="Genomic_DNA"/>
</dbReference>
<keyword evidence="5" id="KW-1185">Reference proteome</keyword>
<dbReference type="Gene3D" id="2.20.200.10">
    <property type="entry name" value="Outer membrane efflux proteins (OEP)"/>
    <property type="match status" value="1"/>
</dbReference>
<dbReference type="NCBIfam" id="TIGR01845">
    <property type="entry name" value="outer_NodT"/>
    <property type="match status" value="1"/>
</dbReference>
<dbReference type="PROSITE" id="PS51257">
    <property type="entry name" value="PROKAR_LIPOPROTEIN"/>
    <property type="match status" value="1"/>
</dbReference>
<comment type="similarity">
    <text evidence="1 2">Belongs to the outer membrane factor (OMF) (TC 1.B.17) family.</text>
</comment>
<name>A0ABU6K4N5_9RHOO</name>
<sequence length="487" mass="51196">MKQPFSLRKLPVLFSMMLAACAVGPDYTQPDAGLPTSWQAALPHAGTQAGLINWWAQFNDPVLVRLLQAAETDNPTLNKAVAAIDQSRAAIISSRADMFPNFTGRASSTGASATPPATGTQTTTGVAIDAAWEIDLFGSVRRSTEAAQARLQGAEQDWHQARVSLAAEVASSYTTYRGCQLLVATAQRETDSRRETARLTGISVGAGFTAPADGNLATASAASASAALTAQRAQCDLTVKSLVALTGLEEPALRKLLGSTAPALPVSAGFAVDNLPVALVSQRPDLASAERALAAASAEVGVAVANRYPRLSLTGSISYGVIDLAGRSTEASSWSFGPALTVPLFDAGKRRALVDAAEARYDQALANYRQSVRNAVKEVEQALVSLDSAAQREGDAQTAKDSSQKYFNAVETNWRSGGVGLIFLEDARRTAITAEVNLINLQRDRVLDWIALYKALGGDWQQRAPAASVASNSQNPAAQSAPGQPEK</sequence>
<dbReference type="PANTHER" id="PTHR30203:SF33">
    <property type="entry name" value="BLR4455 PROTEIN"/>
    <property type="match status" value="1"/>
</dbReference>
<keyword evidence="2" id="KW-0472">Membrane</keyword>
<feature type="chain" id="PRO_5044958822" evidence="2">
    <location>
        <begin position="23"/>
        <end position="487"/>
    </location>
</feature>
<keyword evidence="2" id="KW-0564">Palmitate</keyword>
<organism evidence="4 5">
    <name type="scientific">Uliginosibacterium silvisoli</name>
    <dbReference type="NCBI Taxonomy" id="3114758"/>
    <lineage>
        <taxon>Bacteria</taxon>
        <taxon>Pseudomonadati</taxon>
        <taxon>Pseudomonadota</taxon>
        <taxon>Betaproteobacteria</taxon>
        <taxon>Rhodocyclales</taxon>
        <taxon>Zoogloeaceae</taxon>
        <taxon>Uliginosibacterium</taxon>
    </lineage>
</organism>
<dbReference type="Pfam" id="PF02321">
    <property type="entry name" value="OEP"/>
    <property type="match status" value="2"/>
</dbReference>
<feature type="region of interest" description="Disordered" evidence="3">
    <location>
        <begin position="464"/>
        <end position="487"/>
    </location>
</feature>
<evidence type="ECO:0000313" key="5">
    <source>
        <dbReference type="Proteomes" id="UP001331561"/>
    </source>
</evidence>
<protein>
    <submittedName>
        <fullName evidence="4">Efflux transporter outer membrane subunit</fullName>
    </submittedName>
</protein>
<keyword evidence="2" id="KW-1134">Transmembrane beta strand</keyword>
<keyword evidence="2" id="KW-0812">Transmembrane</keyword>
<keyword evidence="2" id="KW-0449">Lipoprotein</keyword>
<evidence type="ECO:0000256" key="1">
    <source>
        <dbReference type="ARBA" id="ARBA00007613"/>
    </source>
</evidence>
<reference evidence="4 5" key="1">
    <citation type="submission" date="2024-01" db="EMBL/GenBank/DDBJ databases">
        <title>Uliginosibacterium soil sp. nov.</title>
        <authorList>
            <person name="Lv Y."/>
        </authorList>
    </citation>
    <scope>NUCLEOTIDE SEQUENCE [LARGE SCALE GENOMIC DNA]</scope>
    <source>
        <strain evidence="4 5">H3</strain>
    </source>
</reference>